<dbReference type="PANTHER" id="PTHR14205:SF15">
    <property type="entry name" value="EARP AND GARP COMPLEX-INTERACTING PROTEIN 1"/>
    <property type="match status" value="1"/>
</dbReference>
<gene>
    <name evidence="7" type="primary">TSSC1</name>
    <name evidence="7" type="ORF">DERP_005474</name>
</gene>
<dbReference type="EMBL" id="NJHN03000031">
    <property type="protein sequence ID" value="KAH9423890.1"/>
    <property type="molecule type" value="Genomic_DNA"/>
</dbReference>
<dbReference type="InterPro" id="IPR019775">
    <property type="entry name" value="WD40_repeat_CS"/>
</dbReference>
<organism evidence="7 8">
    <name type="scientific">Dermatophagoides pteronyssinus</name>
    <name type="common">European house dust mite</name>
    <dbReference type="NCBI Taxonomy" id="6956"/>
    <lineage>
        <taxon>Eukaryota</taxon>
        <taxon>Metazoa</taxon>
        <taxon>Ecdysozoa</taxon>
        <taxon>Arthropoda</taxon>
        <taxon>Chelicerata</taxon>
        <taxon>Arachnida</taxon>
        <taxon>Acari</taxon>
        <taxon>Acariformes</taxon>
        <taxon>Sarcoptiformes</taxon>
        <taxon>Astigmata</taxon>
        <taxon>Psoroptidia</taxon>
        <taxon>Analgoidea</taxon>
        <taxon>Pyroglyphidae</taxon>
        <taxon>Dermatophagoidinae</taxon>
        <taxon>Dermatophagoides</taxon>
    </lineage>
</organism>
<keyword evidence="5" id="KW-0472">Membrane</keyword>
<keyword evidence="8" id="KW-1185">Reference proteome</keyword>
<dbReference type="Proteomes" id="UP000887458">
    <property type="component" value="Unassembled WGS sequence"/>
</dbReference>
<feature type="repeat" description="WD" evidence="4">
    <location>
        <begin position="239"/>
        <end position="274"/>
    </location>
</feature>
<dbReference type="PROSITE" id="PS50082">
    <property type="entry name" value="WD_REPEATS_2"/>
    <property type="match status" value="1"/>
</dbReference>
<dbReference type="PANTHER" id="PTHR14205">
    <property type="entry name" value="WD-REPEAT PROTEIN"/>
    <property type="match status" value="1"/>
</dbReference>
<keyword evidence="5" id="KW-1133">Transmembrane helix</keyword>
<dbReference type="PROSITE" id="PS00678">
    <property type="entry name" value="WD_REPEATS_1"/>
    <property type="match status" value="1"/>
</dbReference>
<dbReference type="InterPro" id="IPR059104">
    <property type="entry name" value="Beta-prop_EIPR1-like"/>
</dbReference>
<feature type="domain" description="EIPR1-like beta-propeller" evidence="6">
    <location>
        <begin position="9"/>
        <end position="314"/>
    </location>
</feature>
<comment type="similarity">
    <text evidence="1">Belongs to the WD repeat EIPR1 family.</text>
</comment>
<evidence type="ECO:0000256" key="5">
    <source>
        <dbReference type="SAM" id="Phobius"/>
    </source>
</evidence>
<keyword evidence="5" id="KW-0812">Transmembrane</keyword>
<dbReference type="Gene3D" id="2.130.10.10">
    <property type="entry name" value="YVTN repeat-like/Quinoprotein amine dehydrogenase"/>
    <property type="match status" value="1"/>
</dbReference>
<reference evidence="7 8" key="1">
    <citation type="journal article" date="2018" name="J. Allergy Clin. Immunol.">
        <title>High-quality assembly of Dermatophagoides pteronyssinus genome and transcriptome reveals a wide range of novel allergens.</title>
        <authorList>
            <person name="Liu X.Y."/>
            <person name="Yang K.Y."/>
            <person name="Wang M.Q."/>
            <person name="Kwok J.S."/>
            <person name="Zeng X."/>
            <person name="Yang Z."/>
            <person name="Xiao X.J."/>
            <person name="Lau C.P."/>
            <person name="Li Y."/>
            <person name="Huang Z.M."/>
            <person name="Ba J.G."/>
            <person name="Yim A.K."/>
            <person name="Ouyang C.Y."/>
            <person name="Ngai S.M."/>
            <person name="Chan T.F."/>
            <person name="Leung E.L."/>
            <person name="Liu L."/>
            <person name="Liu Z.G."/>
            <person name="Tsui S.K."/>
        </authorList>
    </citation>
    <scope>NUCLEOTIDE SEQUENCE [LARGE SCALE GENOMIC DNA]</scope>
    <source>
        <strain evidence="7">Derp</strain>
    </source>
</reference>
<sequence length="504" mass="58766">MRSVSENPSLIYGLDHECRALCSQYSEHLPSRFFVGTQSLKSNENYVHLLEYIEESNSLLKAVFRHSFGEIWHMISFAKQPQNLLTCYSSLSETNKIINCFTLWHIPIDITENLNENENAAVLELEKYHTFDREKFDENFGRIARLKPDDENELILCLESKLAYIDLETQQLKRYITIDNPGGNNKTMHSNRLSKISTCNWSPHFNSNIVTIVCNNNIYAKDLRISSSNANNNNVWQITQAHSQMIRDMDFNPNSQHYLATGGDDCQVKFWDIRDTTKPILKMLHHTHWVWSVRYNSFHDHLVLSSSSDGNVNLLRISSIASQPYGQLIEQEDLLDKEEDFNIKRLLISSNQQSNQNPNNNQNDDGLIKKFEDHADSVYSIEWKIFSKMTIIAKTSFNFILILTIFHSIIQSIIFVYKASVFVYRQTLFWLEISLFISIVITEFNLLSLHRQSSILPLILYCLNLILNILYSLLWQQYLLLFEYILLIIVSTLKFLLFSALIFL</sequence>
<evidence type="ECO:0000256" key="3">
    <source>
        <dbReference type="ARBA" id="ARBA00022737"/>
    </source>
</evidence>
<comment type="caution">
    <text evidence="7">The sequence shown here is derived from an EMBL/GenBank/DDBJ whole genome shotgun (WGS) entry which is preliminary data.</text>
</comment>
<feature type="transmembrane region" description="Helical" evidence="5">
    <location>
        <begin position="455"/>
        <end position="475"/>
    </location>
</feature>
<dbReference type="InterPro" id="IPR015943">
    <property type="entry name" value="WD40/YVTN_repeat-like_dom_sf"/>
</dbReference>
<name>A0ABQ8JMP6_DERPT</name>
<dbReference type="InterPro" id="IPR040323">
    <property type="entry name" value="EIPR1"/>
</dbReference>
<reference evidence="7 8" key="2">
    <citation type="journal article" date="2022" name="Mol. Biol. Evol.">
        <title>Comparative Genomics Reveals Insights into the Divergent Evolution of Astigmatic Mites and Household Pest Adaptations.</title>
        <authorList>
            <person name="Xiong Q."/>
            <person name="Wan A.T."/>
            <person name="Liu X."/>
            <person name="Fung C.S."/>
            <person name="Xiao X."/>
            <person name="Malainual N."/>
            <person name="Hou J."/>
            <person name="Wang L."/>
            <person name="Wang M."/>
            <person name="Yang K.Y."/>
            <person name="Cui Y."/>
            <person name="Leung E.L."/>
            <person name="Nong W."/>
            <person name="Shin S.K."/>
            <person name="Au S.W."/>
            <person name="Jeong K.Y."/>
            <person name="Chew F.T."/>
            <person name="Hui J.H."/>
            <person name="Leung T.F."/>
            <person name="Tungtrongchitr A."/>
            <person name="Zhong N."/>
            <person name="Liu Z."/>
            <person name="Tsui S.K."/>
        </authorList>
    </citation>
    <scope>NUCLEOTIDE SEQUENCE [LARGE SCALE GENOMIC DNA]</scope>
    <source>
        <strain evidence="7">Derp</strain>
    </source>
</reference>
<dbReference type="Pfam" id="PF23609">
    <property type="entry name" value="Beta-prop_EIPR1"/>
    <property type="match status" value="1"/>
</dbReference>
<dbReference type="InterPro" id="IPR001680">
    <property type="entry name" value="WD40_rpt"/>
</dbReference>
<evidence type="ECO:0000256" key="4">
    <source>
        <dbReference type="PROSITE-ProRule" id="PRU00221"/>
    </source>
</evidence>
<evidence type="ECO:0000256" key="1">
    <source>
        <dbReference type="ARBA" id="ARBA00005672"/>
    </source>
</evidence>
<keyword evidence="2 4" id="KW-0853">WD repeat</keyword>
<protein>
    <submittedName>
        <fullName evidence="7">Protein tssc1</fullName>
    </submittedName>
</protein>
<feature type="transmembrane region" description="Helical" evidence="5">
    <location>
        <begin position="429"/>
        <end position="448"/>
    </location>
</feature>
<keyword evidence="3" id="KW-0677">Repeat</keyword>
<dbReference type="SMART" id="SM00320">
    <property type="entry name" value="WD40"/>
    <property type="match status" value="2"/>
</dbReference>
<proteinExistence type="inferred from homology"/>
<evidence type="ECO:0000313" key="7">
    <source>
        <dbReference type="EMBL" id="KAH9423890.1"/>
    </source>
</evidence>
<feature type="transmembrane region" description="Helical" evidence="5">
    <location>
        <begin position="397"/>
        <end position="417"/>
    </location>
</feature>
<evidence type="ECO:0000313" key="8">
    <source>
        <dbReference type="Proteomes" id="UP000887458"/>
    </source>
</evidence>
<dbReference type="SUPFAM" id="SSF50978">
    <property type="entry name" value="WD40 repeat-like"/>
    <property type="match status" value="1"/>
</dbReference>
<evidence type="ECO:0000256" key="2">
    <source>
        <dbReference type="ARBA" id="ARBA00022574"/>
    </source>
</evidence>
<dbReference type="PROSITE" id="PS50294">
    <property type="entry name" value="WD_REPEATS_REGION"/>
    <property type="match status" value="1"/>
</dbReference>
<evidence type="ECO:0000259" key="6">
    <source>
        <dbReference type="Pfam" id="PF23609"/>
    </source>
</evidence>
<feature type="transmembrane region" description="Helical" evidence="5">
    <location>
        <begin position="481"/>
        <end position="503"/>
    </location>
</feature>
<accession>A0ABQ8JMP6</accession>
<dbReference type="InterPro" id="IPR036322">
    <property type="entry name" value="WD40_repeat_dom_sf"/>
</dbReference>